<dbReference type="KEGG" id="pdio:PDMSB3_0980"/>
<dbReference type="EMBL" id="LR699553">
    <property type="protein sequence ID" value="VVD27442.1"/>
    <property type="molecule type" value="Genomic_DNA"/>
</dbReference>
<gene>
    <name evidence="1" type="ORF">PDMSB3_0980</name>
</gene>
<organism evidence="1 2">
    <name type="scientific">Paraburkholderia dioscoreae</name>
    <dbReference type="NCBI Taxonomy" id="2604047"/>
    <lineage>
        <taxon>Bacteria</taxon>
        <taxon>Pseudomonadati</taxon>
        <taxon>Pseudomonadota</taxon>
        <taxon>Betaproteobacteria</taxon>
        <taxon>Burkholderiales</taxon>
        <taxon>Burkholderiaceae</taxon>
        <taxon>Paraburkholderia</taxon>
    </lineage>
</organism>
<sequence length="201" mass="22058">MALRNQTLTSVKVYLGFHRQCLATGTAFVYARNDQRYLVTNWHNVTGRNSLTHKNLNTLASIPNRLVAVCPIYHEGDITSPHAVLFWEELNLPLYEDDGSPCWYEHPAHGSLVDVVAIPIGAPSPRSALICVNDQRVTFANQAVGAGTDAFVLGYPHGLSGGAKLPIWKRGSIASEPEADIDRLPKVLIDASTSRPVKYLK</sequence>
<proteinExistence type="predicted"/>
<evidence type="ECO:0000313" key="2">
    <source>
        <dbReference type="Proteomes" id="UP000325811"/>
    </source>
</evidence>
<dbReference type="InterPro" id="IPR009003">
    <property type="entry name" value="Peptidase_S1_PA"/>
</dbReference>
<accession>A0A5Q4Z1R3</accession>
<protein>
    <recommendedName>
        <fullName evidence="3">Trypsin-like peptidase domain-containing protein</fullName>
    </recommendedName>
</protein>
<dbReference type="Proteomes" id="UP000325811">
    <property type="component" value="Chromosome I"/>
</dbReference>
<dbReference type="SUPFAM" id="SSF50494">
    <property type="entry name" value="Trypsin-like serine proteases"/>
    <property type="match status" value="1"/>
</dbReference>
<keyword evidence="2" id="KW-1185">Reference proteome</keyword>
<evidence type="ECO:0000313" key="1">
    <source>
        <dbReference type="EMBL" id="VVD27442.1"/>
    </source>
</evidence>
<dbReference type="AlphaFoldDB" id="A0A5Q4Z1R3"/>
<name>A0A5Q4Z1R3_9BURK</name>
<evidence type="ECO:0008006" key="3">
    <source>
        <dbReference type="Google" id="ProtNLM"/>
    </source>
</evidence>
<reference evidence="1 2" key="1">
    <citation type="submission" date="2019-08" db="EMBL/GenBank/DDBJ databases">
        <authorList>
            <person name="Herpell B J."/>
        </authorList>
    </citation>
    <scope>NUCLEOTIDE SEQUENCE [LARGE SCALE GENOMIC DNA]</scope>
    <source>
        <strain evidence="2">Msb3</strain>
    </source>
</reference>